<gene>
    <name evidence="3" type="ORF">HXX76_010356</name>
</gene>
<sequence length="921" mass="94568">MSAPVDQLAAVLEQLVQATSPTEDAHRKRTWLIASIESALKHRIGVQDLRVQPYGSFVSQQYNASSDLDLALCGFIPAAKLKPAALAEIYRGEPEEELVPLHKLDKRSKATLLRDAGYRLQGSGVASRDSMEFVLHARVPIVKFADRATGIEVDLCLGNEATSFKAWSVARVAEINPAFGRLYKVVKLWAKAHGINDGASHMFNSWCLTLVVMYFLQQYPSREQALLPPLCELLYEERPAEGSPRLMQEGAELPAEVFTVMQQRASQQAGVYGARPCPPLPELFHDFVQQCGRNLRGLLAAQESFRRGTRISAFYGQLLHSRPFSAQYVLCVEDPYDDSDNTARTFGTWDGHPGTIHYVTSVFERTARRLERILGTGGAPSAASSSAASDAWEAGSNASGSTASSSTGAGPGGPGPGQPPPAASLASTLVFLFGPELVSKLPDVSRQLLGAQLHGWALQQQGRLPAGELHTQLLKALGAAEEFMCFESFKRRHNIRVLNEVKYTTADEKLAAALAAAAKRDAKKAKDAAKRAVKQQRKEREAAAAAASTAPAPTSATAVAAAAAGAALSRPAAAGHTADASAAAALAAAEAVASRPPRPNSRLAPEARGLLNRVVASTLQAGGAGGAAAGVQGRRSSDGHVGSVSSLSAAATAASAAAADALAATSRGTHHAAEPAQAQQPHGHGNQDHQHQERTRSARPQANAHGDHAGEASGTGRGASSSSQPEASGPAGAGTPRQPGNRRQQLPSGTSRQAERSRRGTPASRGGAGGDRAGGDGAGGDGGGGSSAHDVAAVQTAMQGLHVSGPRAGGGDAAAAGASTSADAGAAAGGAAERGRPRHQRNGGQSGRPESGRPGREGSGRRGGSGGEGRGGAGGVGAGAEAVAAAPPSRQSAPYFTGPRGRGKRGDTSTSGAAAAAQVLQ</sequence>
<accession>A0A835VY78</accession>
<feature type="region of interest" description="Disordered" evidence="1">
    <location>
        <begin position="376"/>
        <end position="421"/>
    </location>
</feature>
<dbReference type="Pfam" id="PF22600">
    <property type="entry name" value="MTPAP-like_central"/>
    <property type="match status" value="1"/>
</dbReference>
<proteinExistence type="predicted"/>
<evidence type="ECO:0000259" key="2">
    <source>
        <dbReference type="Pfam" id="PF22600"/>
    </source>
</evidence>
<feature type="compositionally biased region" description="Basic and acidic residues" evidence="1">
    <location>
        <begin position="850"/>
        <end position="860"/>
    </location>
</feature>
<feature type="compositionally biased region" description="Low complexity" evidence="1">
    <location>
        <begin position="674"/>
        <end position="684"/>
    </location>
</feature>
<dbReference type="OrthoDB" id="2274644at2759"/>
<comment type="caution">
    <text evidence="3">The sequence shown here is derived from an EMBL/GenBank/DDBJ whole genome shotgun (WGS) entry which is preliminary data.</text>
</comment>
<feature type="compositionally biased region" description="Low complexity" evidence="1">
    <location>
        <begin position="813"/>
        <end position="831"/>
    </location>
</feature>
<dbReference type="AlphaFoldDB" id="A0A835VY78"/>
<name>A0A835VY78_CHLIN</name>
<dbReference type="Proteomes" id="UP000650467">
    <property type="component" value="Unassembled WGS sequence"/>
</dbReference>
<feature type="compositionally biased region" description="Polar residues" evidence="1">
    <location>
        <begin position="741"/>
        <end position="752"/>
    </location>
</feature>
<evidence type="ECO:0000313" key="4">
    <source>
        <dbReference type="Proteomes" id="UP000650467"/>
    </source>
</evidence>
<dbReference type="PANTHER" id="PTHR12271:SF123">
    <property type="entry name" value="PROTEIN HESO1"/>
    <property type="match status" value="1"/>
</dbReference>
<dbReference type="SUPFAM" id="SSF81301">
    <property type="entry name" value="Nucleotidyltransferase"/>
    <property type="match status" value="1"/>
</dbReference>
<dbReference type="EMBL" id="JAEHOC010000028">
    <property type="protein sequence ID" value="KAG2430258.1"/>
    <property type="molecule type" value="Genomic_DNA"/>
</dbReference>
<dbReference type="PANTHER" id="PTHR12271">
    <property type="entry name" value="POLY A POLYMERASE CID PAP -RELATED"/>
    <property type="match status" value="1"/>
</dbReference>
<dbReference type="GO" id="GO:0016779">
    <property type="term" value="F:nucleotidyltransferase activity"/>
    <property type="evidence" value="ECO:0007669"/>
    <property type="project" value="TreeGrafter"/>
</dbReference>
<evidence type="ECO:0000313" key="3">
    <source>
        <dbReference type="EMBL" id="KAG2430258.1"/>
    </source>
</evidence>
<protein>
    <recommendedName>
        <fullName evidence="2">Poly(A) RNA polymerase mitochondrial-like central palm domain-containing protein</fullName>
    </recommendedName>
</protein>
<dbReference type="GO" id="GO:0031123">
    <property type="term" value="P:RNA 3'-end processing"/>
    <property type="evidence" value="ECO:0007669"/>
    <property type="project" value="TreeGrafter"/>
</dbReference>
<dbReference type="InterPro" id="IPR043519">
    <property type="entry name" value="NT_sf"/>
</dbReference>
<feature type="compositionally biased region" description="Gly residues" evidence="1">
    <location>
        <begin position="861"/>
        <end position="878"/>
    </location>
</feature>
<dbReference type="SUPFAM" id="SSF81631">
    <property type="entry name" value="PAP/OAS1 substrate-binding domain"/>
    <property type="match status" value="1"/>
</dbReference>
<feature type="compositionally biased region" description="Basic and acidic residues" evidence="1">
    <location>
        <begin position="527"/>
        <end position="542"/>
    </location>
</feature>
<feature type="domain" description="Poly(A) RNA polymerase mitochondrial-like central palm" evidence="2">
    <location>
        <begin position="11"/>
        <end position="160"/>
    </location>
</feature>
<feature type="region of interest" description="Disordered" evidence="1">
    <location>
        <begin position="527"/>
        <end position="551"/>
    </location>
</feature>
<organism evidence="3 4">
    <name type="scientific">Chlamydomonas incerta</name>
    <dbReference type="NCBI Taxonomy" id="51695"/>
    <lineage>
        <taxon>Eukaryota</taxon>
        <taxon>Viridiplantae</taxon>
        <taxon>Chlorophyta</taxon>
        <taxon>core chlorophytes</taxon>
        <taxon>Chlorophyceae</taxon>
        <taxon>CS clade</taxon>
        <taxon>Chlamydomonadales</taxon>
        <taxon>Chlamydomonadaceae</taxon>
        <taxon>Chlamydomonas</taxon>
    </lineage>
</organism>
<dbReference type="Gene3D" id="1.10.1410.10">
    <property type="match status" value="1"/>
</dbReference>
<dbReference type="CDD" id="cd05402">
    <property type="entry name" value="NT_PAP_TUTase"/>
    <property type="match status" value="1"/>
</dbReference>
<feature type="compositionally biased region" description="Low complexity" evidence="1">
    <location>
        <begin position="879"/>
        <end position="891"/>
    </location>
</feature>
<feature type="compositionally biased region" description="Low complexity" evidence="1">
    <location>
        <begin position="379"/>
        <end position="408"/>
    </location>
</feature>
<feature type="compositionally biased region" description="Gly residues" evidence="1">
    <location>
        <begin position="766"/>
        <end position="786"/>
    </location>
</feature>
<keyword evidence="4" id="KW-1185">Reference proteome</keyword>
<dbReference type="InterPro" id="IPR054708">
    <property type="entry name" value="MTPAP-like_central"/>
</dbReference>
<dbReference type="Gene3D" id="3.30.460.10">
    <property type="entry name" value="Beta Polymerase, domain 2"/>
    <property type="match status" value="1"/>
</dbReference>
<feature type="compositionally biased region" description="Low complexity" evidence="1">
    <location>
        <begin position="711"/>
        <end position="723"/>
    </location>
</feature>
<evidence type="ECO:0000256" key="1">
    <source>
        <dbReference type="SAM" id="MobiDB-lite"/>
    </source>
</evidence>
<reference evidence="3" key="1">
    <citation type="journal article" date="2020" name="bioRxiv">
        <title>Comparative genomics of Chlamydomonas.</title>
        <authorList>
            <person name="Craig R.J."/>
            <person name="Hasan A.R."/>
            <person name="Ness R.W."/>
            <person name="Keightley P.D."/>
        </authorList>
    </citation>
    <scope>NUCLEOTIDE SEQUENCE</scope>
    <source>
        <strain evidence="3">SAG 7.73</strain>
    </source>
</reference>
<feature type="compositionally biased region" description="Basic and acidic residues" evidence="1">
    <location>
        <begin position="685"/>
        <end position="696"/>
    </location>
</feature>
<feature type="region of interest" description="Disordered" evidence="1">
    <location>
        <begin position="662"/>
        <end position="921"/>
    </location>
</feature>